<feature type="transmembrane region" description="Helical" evidence="8">
    <location>
        <begin position="355"/>
        <end position="375"/>
    </location>
</feature>
<dbReference type="PANTHER" id="PTHR46494:SF1">
    <property type="entry name" value="CORA FAMILY METAL ION TRANSPORTER (EUROFUNG)"/>
    <property type="match status" value="1"/>
</dbReference>
<dbReference type="SUPFAM" id="SSF144083">
    <property type="entry name" value="Magnesium transport protein CorA, transmembrane region"/>
    <property type="match status" value="1"/>
</dbReference>
<dbReference type="FunFam" id="1.20.58.340:FF:000012">
    <property type="entry name" value="Magnesium transport protein CorA"/>
    <property type="match status" value="1"/>
</dbReference>
<dbReference type="SUPFAM" id="SSF143865">
    <property type="entry name" value="CorA soluble domain-like"/>
    <property type="match status" value="1"/>
</dbReference>
<dbReference type="OrthoDB" id="9803416at2"/>
<dbReference type="GO" id="GO:0015087">
    <property type="term" value="F:cobalt ion transmembrane transporter activity"/>
    <property type="evidence" value="ECO:0007669"/>
    <property type="project" value="UniProtKB-UniRule"/>
</dbReference>
<evidence type="ECO:0000256" key="1">
    <source>
        <dbReference type="ARBA" id="ARBA00004651"/>
    </source>
</evidence>
<evidence type="ECO:0000256" key="6">
    <source>
        <dbReference type="ARBA" id="ARBA00022989"/>
    </source>
</evidence>
<keyword evidence="6 8" id="KW-1133">Transmembrane helix</keyword>
<dbReference type="Gene3D" id="1.20.58.340">
    <property type="entry name" value="Magnesium transport protein CorA, transmembrane region"/>
    <property type="match status" value="2"/>
</dbReference>
<dbReference type="STRING" id="1122209.SAMN02745752_02671"/>
<proteinExistence type="inferred from homology"/>
<comment type="function">
    <text evidence="8">Mediates influx of magnesium ions.</text>
</comment>
<dbReference type="PANTHER" id="PTHR46494">
    <property type="entry name" value="CORA FAMILY METAL ION TRANSPORTER (EUROFUNG)"/>
    <property type="match status" value="1"/>
</dbReference>
<name>A0A1K1ZGZ9_9GAMM</name>
<evidence type="ECO:0000313" key="10">
    <source>
        <dbReference type="Proteomes" id="UP000182350"/>
    </source>
</evidence>
<reference evidence="9 10" key="1">
    <citation type="submission" date="2016-11" db="EMBL/GenBank/DDBJ databases">
        <authorList>
            <person name="Jaros S."/>
            <person name="Januszkiewicz K."/>
            <person name="Wedrychowicz H."/>
        </authorList>
    </citation>
    <scope>NUCLEOTIDE SEQUENCE [LARGE SCALE GENOMIC DNA]</scope>
    <source>
        <strain evidence="9 10">DSM 21637</strain>
    </source>
</reference>
<dbReference type="InterPro" id="IPR004488">
    <property type="entry name" value="Mg/Co-transport_prot_CorA"/>
</dbReference>
<organism evidence="9 10">
    <name type="scientific">Marinospirillum alkaliphilum DSM 21637</name>
    <dbReference type="NCBI Taxonomy" id="1122209"/>
    <lineage>
        <taxon>Bacteria</taxon>
        <taxon>Pseudomonadati</taxon>
        <taxon>Pseudomonadota</taxon>
        <taxon>Gammaproteobacteria</taxon>
        <taxon>Oceanospirillales</taxon>
        <taxon>Oceanospirillaceae</taxon>
        <taxon>Marinospirillum</taxon>
    </lineage>
</organism>
<dbReference type="AlphaFoldDB" id="A0A1K1ZGZ9"/>
<keyword evidence="8" id="KW-0406">Ion transport</keyword>
<accession>A0A1K1ZGZ9</accession>
<keyword evidence="4 8" id="KW-1003">Cell membrane</keyword>
<dbReference type="InterPro" id="IPR045863">
    <property type="entry name" value="CorA_TM1_TM2"/>
</dbReference>
<evidence type="ECO:0000256" key="4">
    <source>
        <dbReference type="ARBA" id="ARBA00022475"/>
    </source>
</evidence>
<evidence type="ECO:0000256" key="5">
    <source>
        <dbReference type="ARBA" id="ARBA00022692"/>
    </source>
</evidence>
<dbReference type="InterPro" id="IPR045861">
    <property type="entry name" value="CorA_cytoplasmic_dom"/>
</dbReference>
<dbReference type="GO" id="GO:0015095">
    <property type="term" value="F:magnesium ion transmembrane transporter activity"/>
    <property type="evidence" value="ECO:0007669"/>
    <property type="project" value="UniProtKB-UniRule"/>
</dbReference>
<evidence type="ECO:0000256" key="8">
    <source>
        <dbReference type="RuleBase" id="RU362010"/>
    </source>
</evidence>
<keyword evidence="7 8" id="KW-0472">Membrane</keyword>
<comment type="subcellular location">
    <subcellularLocation>
        <location evidence="1">Cell membrane</location>
        <topology evidence="1">Multi-pass membrane protein</topology>
    </subcellularLocation>
    <subcellularLocation>
        <location evidence="8">Membrane</location>
        <topology evidence="8">Multi-pass membrane protein</topology>
    </subcellularLocation>
</comment>
<dbReference type="GO" id="GO:0005886">
    <property type="term" value="C:plasma membrane"/>
    <property type="evidence" value="ECO:0007669"/>
    <property type="project" value="UniProtKB-SubCell"/>
</dbReference>
<dbReference type="EMBL" id="FPJW01000011">
    <property type="protein sequence ID" value="SFX72987.1"/>
    <property type="molecule type" value="Genomic_DNA"/>
</dbReference>
<dbReference type="RefSeq" id="WP_084662263.1">
    <property type="nucleotide sequence ID" value="NZ_FPJW01000011.1"/>
</dbReference>
<gene>
    <name evidence="8" type="primary">corA</name>
    <name evidence="9" type="ORF">SAMN02745752_02671</name>
</gene>
<keyword evidence="3 8" id="KW-0813">Transport</keyword>
<evidence type="ECO:0000313" key="9">
    <source>
        <dbReference type="EMBL" id="SFX72987.1"/>
    </source>
</evidence>
<dbReference type="Pfam" id="PF01544">
    <property type="entry name" value="CorA"/>
    <property type="match status" value="1"/>
</dbReference>
<sequence>MTLRRQARHSLQGLTGLLGHSNRRVRRKKPGQAPGTLLHTGQQQLDQMLMTVHDYDTERCQSLAIDQIDASAPYLGSSTKTWIQVRGLHDVERLQQVMDYFELHPLIQEDILSISQRPKVEPYGEVIFVVLRMIRAEPAADGRPKLKSEQVSLVLGSNYVLTFQESDDTLFDPVIRRLGMKNTRMRRHSVDYLAYALLDNLVDHYFSALDLVSETLEQLEEQVLEQPRPEDLQSIHALRRDLVYFRKSVWSLRDGINSLIRDDSPLITSDVKLYLRDVYDHLVQVIDSIENQREILFSLYDIYMSSLSSRMNEVMKLLTIIATIFIPLTFVAGIYGMNFNPEISIWNMPELNWMLGYPFALGLMASIAGGMLLYFRRRGWL</sequence>
<evidence type="ECO:0000256" key="3">
    <source>
        <dbReference type="ARBA" id="ARBA00022448"/>
    </source>
</evidence>
<dbReference type="GO" id="GO:0050897">
    <property type="term" value="F:cobalt ion binding"/>
    <property type="evidence" value="ECO:0007669"/>
    <property type="project" value="TreeGrafter"/>
</dbReference>
<evidence type="ECO:0000256" key="2">
    <source>
        <dbReference type="ARBA" id="ARBA00009765"/>
    </source>
</evidence>
<dbReference type="CDD" id="cd12828">
    <property type="entry name" value="TmCorA-like_1"/>
    <property type="match status" value="1"/>
</dbReference>
<comment type="similarity">
    <text evidence="2 8">Belongs to the CorA metal ion transporter (MIT) (TC 1.A.35) family.</text>
</comment>
<dbReference type="Proteomes" id="UP000182350">
    <property type="component" value="Unassembled WGS sequence"/>
</dbReference>
<dbReference type="NCBIfam" id="TIGR00383">
    <property type="entry name" value="corA"/>
    <property type="match status" value="1"/>
</dbReference>
<dbReference type="Gene3D" id="3.30.460.20">
    <property type="entry name" value="CorA soluble domain-like"/>
    <property type="match status" value="1"/>
</dbReference>
<keyword evidence="10" id="KW-1185">Reference proteome</keyword>
<keyword evidence="8" id="KW-0460">Magnesium</keyword>
<evidence type="ECO:0000256" key="7">
    <source>
        <dbReference type="ARBA" id="ARBA00023136"/>
    </source>
</evidence>
<keyword evidence="5 8" id="KW-0812">Transmembrane</keyword>
<protein>
    <recommendedName>
        <fullName evidence="8">Magnesium transport protein CorA</fullName>
    </recommendedName>
</protein>
<dbReference type="InterPro" id="IPR002523">
    <property type="entry name" value="MgTranspt_CorA/ZnTranspt_ZntB"/>
</dbReference>
<dbReference type="GO" id="GO:0000287">
    <property type="term" value="F:magnesium ion binding"/>
    <property type="evidence" value="ECO:0007669"/>
    <property type="project" value="TreeGrafter"/>
</dbReference>
<feature type="transmembrane region" description="Helical" evidence="8">
    <location>
        <begin position="314"/>
        <end position="335"/>
    </location>
</feature>